<organism evidence="2 3">
    <name type="scientific">Hyphomicrobium facile</name>
    <dbReference type="NCBI Taxonomy" id="51670"/>
    <lineage>
        <taxon>Bacteria</taxon>
        <taxon>Pseudomonadati</taxon>
        <taxon>Pseudomonadota</taxon>
        <taxon>Alphaproteobacteria</taxon>
        <taxon>Hyphomicrobiales</taxon>
        <taxon>Hyphomicrobiaceae</taxon>
        <taxon>Hyphomicrobium</taxon>
    </lineage>
</organism>
<name>A0A1I7NHI4_9HYPH</name>
<feature type="chain" id="PRO_5011763029" description="Tissue inhibitor of metalloproteinase" evidence="1">
    <location>
        <begin position="27"/>
        <end position="127"/>
    </location>
</feature>
<dbReference type="EMBL" id="FPCH01000002">
    <property type="protein sequence ID" value="SFV34074.1"/>
    <property type="molecule type" value="Genomic_DNA"/>
</dbReference>
<protein>
    <recommendedName>
        <fullName evidence="4">Tissue inhibitor of metalloproteinase</fullName>
    </recommendedName>
</protein>
<feature type="signal peptide" evidence="1">
    <location>
        <begin position="1"/>
        <end position="26"/>
    </location>
</feature>
<accession>A0A1I7NHI4</accession>
<sequence>MQWTNVWRASCLLAVTTACAFGAARADDPVRVSGYFCGAKKDQIAFLQREAAGDTGEIAANTVNKAAGKQTCAFFLPAQAIAMNDQTVISDGIVYKVQSFVFLPEKVERWTGTHFGSMRSTKPVREL</sequence>
<dbReference type="RefSeq" id="WP_092867715.1">
    <property type="nucleotide sequence ID" value="NZ_FPCH01000002.1"/>
</dbReference>
<evidence type="ECO:0000313" key="2">
    <source>
        <dbReference type="EMBL" id="SFV34074.1"/>
    </source>
</evidence>
<evidence type="ECO:0000256" key="1">
    <source>
        <dbReference type="SAM" id="SignalP"/>
    </source>
</evidence>
<dbReference type="Proteomes" id="UP000199423">
    <property type="component" value="Unassembled WGS sequence"/>
</dbReference>
<dbReference type="AlphaFoldDB" id="A0A1I7NHI4"/>
<keyword evidence="3" id="KW-1185">Reference proteome</keyword>
<gene>
    <name evidence="2" type="ORF">SAMN04488557_2205</name>
</gene>
<keyword evidence="1" id="KW-0732">Signal</keyword>
<dbReference type="OrthoDB" id="7933488at2"/>
<proteinExistence type="predicted"/>
<evidence type="ECO:0000313" key="3">
    <source>
        <dbReference type="Proteomes" id="UP000199423"/>
    </source>
</evidence>
<reference evidence="3" key="1">
    <citation type="submission" date="2016-10" db="EMBL/GenBank/DDBJ databases">
        <authorList>
            <person name="Varghese N."/>
            <person name="Submissions S."/>
        </authorList>
    </citation>
    <scope>NUCLEOTIDE SEQUENCE [LARGE SCALE GENOMIC DNA]</scope>
    <source>
        <strain evidence="3">DSM 1565</strain>
    </source>
</reference>
<evidence type="ECO:0008006" key="4">
    <source>
        <dbReference type="Google" id="ProtNLM"/>
    </source>
</evidence>